<keyword evidence="1" id="KW-1133">Transmembrane helix</keyword>
<feature type="signal peptide" evidence="2">
    <location>
        <begin position="1"/>
        <end position="30"/>
    </location>
</feature>
<feature type="transmembrane region" description="Helical" evidence="1">
    <location>
        <begin position="92"/>
        <end position="112"/>
    </location>
</feature>
<proteinExistence type="predicted"/>
<sequence>MKHMINFIFKKADKFFYGMMLMIMSFHASAAGTGKGVFGWAAEVTKEQGQYGMDMLGTGMQLLGFVLLGWAVFMVVKHNLDQKKGNTPDTSWKLVGVLIICGAISLGFGSWVDMADSTAWGSSGGNSGKIQIQ</sequence>
<reference evidence="3" key="1">
    <citation type="submission" date="2018-10" db="EMBL/GenBank/DDBJ databases">
        <authorList>
            <consortium name="NARMS: The National Antimicrobial Resistance Monitoring System"/>
        </authorList>
    </citation>
    <scope>NUCLEOTIDE SEQUENCE [LARGE SCALE GENOMIC DNA]</scope>
    <source>
        <strain evidence="3">CVM N17EC0388</strain>
    </source>
</reference>
<evidence type="ECO:0008006" key="4">
    <source>
        <dbReference type="Google" id="ProtNLM"/>
    </source>
</evidence>
<name>A0A3L0X148_ECOLX</name>
<evidence type="ECO:0000313" key="3">
    <source>
        <dbReference type="EMBL" id="MHO04591.1"/>
    </source>
</evidence>
<feature type="chain" id="PRO_5018258512" description="Conjugal transfer protein" evidence="2">
    <location>
        <begin position="31"/>
        <end position="133"/>
    </location>
</feature>
<dbReference type="AlphaFoldDB" id="A0A3L0X148"/>
<dbReference type="EMBL" id="RNRV01000013">
    <property type="protein sequence ID" value="MHO04591.1"/>
    <property type="molecule type" value="Genomic_DNA"/>
</dbReference>
<comment type="caution">
    <text evidence="3">The sequence shown here is derived from an EMBL/GenBank/DDBJ whole genome shotgun (WGS) entry which is preliminary data.</text>
</comment>
<feature type="transmembrane region" description="Helical" evidence="1">
    <location>
        <begin position="21"/>
        <end position="42"/>
    </location>
</feature>
<gene>
    <name evidence="3" type="ORF">D9F05_09425</name>
</gene>
<protein>
    <recommendedName>
        <fullName evidence="4">Conjugal transfer protein</fullName>
    </recommendedName>
</protein>
<feature type="transmembrane region" description="Helical" evidence="1">
    <location>
        <begin position="62"/>
        <end position="80"/>
    </location>
</feature>
<keyword evidence="1" id="KW-0812">Transmembrane</keyword>
<evidence type="ECO:0000256" key="1">
    <source>
        <dbReference type="SAM" id="Phobius"/>
    </source>
</evidence>
<keyword evidence="2" id="KW-0732">Signal</keyword>
<evidence type="ECO:0000256" key="2">
    <source>
        <dbReference type="SAM" id="SignalP"/>
    </source>
</evidence>
<accession>A0A3L0X148</accession>
<organism evidence="3">
    <name type="scientific">Escherichia coli</name>
    <dbReference type="NCBI Taxonomy" id="562"/>
    <lineage>
        <taxon>Bacteria</taxon>
        <taxon>Pseudomonadati</taxon>
        <taxon>Pseudomonadota</taxon>
        <taxon>Gammaproteobacteria</taxon>
        <taxon>Enterobacterales</taxon>
        <taxon>Enterobacteriaceae</taxon>
        <taxon>Escherichia</taxon>
    </lineage>
</organism>
<keyword evidence="1" id="KW-0472">Membrane</keyword>